<dbReference type="RefSeq" id="WP_177170762.1">
    <property type="nucleotide sequence ID" value="NZ_FOJA01000001.1"/>
</dbReference>
<keyword evidence="3" id="KW-1185">Reference proteome</keyword>
<gene>
    <name evidence="2" type="ORF">SAMN04487945_0720</name>
</gene>
<dbReference type="Proteomes" id="UP000198518">
    <property type="component" value="Unassembled WGS sequence"/>
</dbReference>
<dbReference type="AlphaFoldDB" id="A0A1I0NA67"/>
<protein>
    <recommendedName>
        <fullName evidence="1">PaaD zinc beta ribbon domain-containing protein</fullName>
    </recommendedName>
</protein>
<name>A0A1I0NA67_9EURY</name>
<dbReference type="STRING" id="355548.SAMN04487945_0720"/>
<dbReference type="EMBL" id="FOJA01000001">
    <property type="protein sequence ID" value="SEV98165.1"/>
    <property type="molecule type" value="Genomic_DNA"/>
</dbReference>
<reference evidence="2 3" key="1">
    <citation type="submission" date="2016-10" db="EMBL/GenBank/DDBJ databases">
        <authorList>
            <person name="de Groot N.N."/>
        </authorList>
    </citation>
    <scope>NUCLEOTIDE SEQUENCE [LARGE SCALE GENOMIC DNA]</scope>
    <source>
        <strain evidence="2 3">CGMCC 1.5337</strain>
    </source>
</reference>
<dbReference type="Pfam" id="PF23451">
    <property type="entry name" value="Zn_ribbon_PaaD"/>
    <property type="match status" value="1"/>
</dbReference>
<dbReference type="NCBIfam" id="NF041869">
    <property type="entry name" value="paae_haloarch"/>
    <property type="match status" value="1"/>
</dbReference>
<evidence type="ECO:0000313" key="3">
    <source>
        <dbReference type="Proteomes" id="UP000198518"/>
    </source>
</evidence>
<evidence type="ECO:0000313" key="2">
    <source>
        <dbReference type="EMBL" id="SEV98165.1"/>
    </source>
</evidence>
<proteinExistence type="predicted"/>
<feature type="domain" description="PaaD zinc beta ribbon" evidence="1">
    <location>
        <begin position="5"/>
        <end position="54"/>
    </location>
</feature>
<accession>A0A1I0NA67</accession>
<dbReference type="OrthoDB" id="338932at2157"/>
<organism evidence="2 3">
    <name type="scientific">Halobacterium jilantaiense</name>
    <dbReference type="NCBI Taxonomy" id="355548"/>
    <lineage>
        <taxon>Archaea</taxon>
        <taxon>Methanobacteriati</taxon>
        <taxon>Methanobacteriota</taxon>
        <taxon>Stenosarchaea group</taxon>
        <taxon>Halobacteria</taxon>
        <taxon>Halobacteriales</taxon>
        <taxon>Halobacteriaceae</taxon>
        <taxon>Halobacterium</taxon>
    </lineage>
</organism>
<dbReference type="InterPro" id="IPR056572">
    <property type="entry name" value="Zn_ribbon_PaaD"/>
</dbReference>
<sequence length="55" mass="5937">MRGVDPSASAGSEDEAAACPYCGSTDTERDHPKGPGLCRSMHFCRNCEQPFEQFG</sequence>
<evidence type="ECO:0000259" key="1">
    <source>
        <dbReference type="Pfam" id="PF23451"/>
    </source>
</evidence>